<dbReference type="RefSeq" id="WP_138658801.1">
    <property type="nucleotide sequence ID" value="NZ_VATY01000003.1"/>
</dbReference>
<dbReference type="InterPro" id="IPR045921">
    <property type="entry name" value="DUF6340"/>
</dbReference>
<dbReference type="Proteomes" id="UP000310314">
    <property type="component" value="Unassembled WGS sequence"/>
</dbReference>
<keyword evidence="1" id="KW-0732">Signal</keyword>
<evidence type="ECO:0000313" key="3">
    <source>
        <dbReference type="Proteomes" id="UP000310314"/>
    </source>
</evidence>
<dbReference type="Pfam" id="PF19867">
    <property type="entry name" value="DUF6340"/>
    <property type="match status" value="1"/>
</dbReference>
<feature type="chain" id="PRO_5024354855" description="Tetratricopeptide repeat protein" evidence="1">
    <location>
        <begin position="25"/>
        <end position="349"/>
    </location>
</feature>
<dbReference type="OrthoDB" id="632318at2"/>
<reference evidence="2 3" key="1">
    <citation type="submission" date="2019-05" db="EMBL/GenBank/DDBJ databases">
        <authorList>
            <person name="Zhang J.-Y."/>
            <person name="Feg X."/>
            <person name="Du Z.-J."/>
        </authorList>
    </citation>
    <scope>NUCLEOTIDE SEQUENCE [LARGE SCALE GENOMIC DNA]</scope>
    <source>
        <strain evidence="2 3">RZ26</strain>
    </source>
</reference>
<dbReference type="PROSITE" id="PS51257">
    <property type="entry name" value="PROKAR_LIPOPROTEIN"/>
    <property type="match status" value="1"/>
</dbReference>
<evidence type="ECO:0000256" key="1">
    <source>
        <dbReference type="SAM" id="SignalP"/>
    </source>
</evidence>
<feature type="signal peptide" evidence="1">
    <location>
        <begin position="1"/>
        <end position="24"/>
    </location>
</feature>
<proteinExistence type="predicted"/>
<name>A0A5S3PND0_9FLAO</name>
<comment type="caution">
    <text evidence="2">The sequence shown here is derived from an EMBL/GenBank/DDBJ whole genome shotgun (WGS) entry which is preliminary data.</text>
</comment>
<evidence type="ECO:0000313" key="2">
    <source>
        <dbReference type="EMBL" id="TMM55933.1"/>
    </source>
</evidence>
<sequence>MKTLNQLFGFACIGLLLASCSATNQLTMSAVEPAPVHIASDVQHIGIINRSLPAEGNHGIDTIDKILTAEGKNLDKHGAEASLASVKSELERLQRFDKVAILEDLPEVRKGLGVLPAALTWDQVDKICEEHDVDVLFSLAYYDTNTKASVQATEMEIPNPVGIKAKVPAVSLTLRTQIQNGWRIYDPATKEILDEYSFNNNLVNSGQGINPMKAVKAIMNRKEAVVETSSHIGDYYARRITPQSRRVTRDYFVKGTDKFEIAMRRAQSGKWDSAAELWKEEVSNPDGKIAGRACYNMAIINEINGDLDKALDWAQRSYSDYDTKEALRYVNILKYRMAQNRELKRQLAK</sequence>
<dbReference type="InterPro" id="IPR011990">
    <property type="entry name" value="TPR-like_helical_dom_sf"/>
</dbReference>
<keyword evidence="3" id="KW-1185">Reference proteome</keyword>
<dbReference type="EMBL" id="VATY01000003">
    <property type="protein sequence ID" value="TMM55933.1"/>
    <property type="molecule type" value="Genomic_DNA"/>
</dbReference>
<gene>
    <name evidence="2" type="ORF">FEE95_14900</name>
</gene>
<protein>
    <recommendedName>
        <fullName evidence="4">Tetratricopeptide repeat protein</fullName>
    </recommendedName>
</protein>
<organism evidence="2 3">
    <name type="scientific">Maribacter algarum</name>
    <name type="common">ex Zhang et al. 2020</name>
    <dbReference type="NCBI Taxonomy" id="2578118"/>
    <lineage>
        <taxon>Bacteria</taxon>
        <taxon>Pseudomonadati</taxon>
        <taxon>Bacteroidota</taxon>
        <taxon>Flavobacteriia</taxon>
        <taxon>Flavobacteriales</taxon>
        <taxon>Flavobacteriaceae</taxon>
        <taxon>Maribacter</taxon>
    </lineage>
</organism>
<dbReference type="Gene3D" id="1.25.40.10">
    <property type="entry name" value="Tetratricopeptide repeat domain"/>
    <property type="match status" value="1"/>
</dbReference>
<evidence type="ECO:0008006" key="4">
    <source>
        <dbReference type="Google" id="ProtNLM"/>
    </source>
</evidence>
<accession>A0A5S3PND0</accession>
<dbReference type="AlphaFoldDB" id="A0A5S3PND0"/>